<evidence type="ECO:0000313" key="1">
    <source>
        <dbReference type="EMBL" id="JAH53635.1"/>
    </source>
</evidence>
<reference evidence="1" key="1">
    <citation type="submission" date="2014-11" db="EMBL/GenBank/DDBJ databases">
        <authorList>
            <person name="Amaro Gonzalez C."/>
        </authorList>
    </citation>
    <scope>NUCLEOTIDE SEQUENCE</scope>
</reference>
<reference evidence="1" key="2">
    <citation type="journal article" date="2015" name="Fish Shellfish Immunol.">
        <title>Early steps in the European eel (Anguilla anguilla)-Vibrio vulnificus interaction in the gills: Role of the RtxA13 toxin.</title>
        <authorList>
            <person name="Callol A."/>
            <person name="Pajuelo D."/>
            <person name="Ebbesson L."/>
            <person name="Teles M."/>
            <person name="MacKenzie S."/>
            <person name="Amaro C."/>
        </authorList>
    </citation>
    <scope>NUCLEOTIDE SEQUENCE</scope>
</reference>
<proteinExistence type="predicted"/>
<organism evidence="1">
    <name type="scientific">Anguilla anguilla</name>
    <name type="common">European freshwater eel</name>
    <name type="synonym">Muraena anguilla</name>
    <dbReference type="NCBI Taxonomy" id="7936"/>
    <lineage>
        <taxon>Eukaryota</taxon>
        <taxon>Metazoa</taxon>
        <taxon>Chordata</taxon>
        <taxon>Craniata</taxon>
        <taxon>Vertebrata</taxon>
        <taxon>Euteleostomi</taxon>
        <taxon>Actinopterygii</taxon>
        <taxon>Neopterygii</taxon>
        <taxon>Teleostei</taxon>
        <taxon>Anguilliformes</taxon>
        <taxon>Anguillidae</taxon>
        <taxon>Anguilla</taxon>
    </lineage>
</organism>
<dbReference type="EMBL" id="GBXM01054942">
    <property type="protein sequence ID" value="JAH53635.1"/>
    <property type="molecule type" value="Transcribed_RNA"/>
</dbReference>
<dbReference type="AlphaFoldDB" id="A0A0E9TL91"/>
<name>A0A0E9TL91_ANGAN</name>
<sequence>MKKALTFKNVHIVTVYSLPVLFA</sequence>
<accession>A0A0E9TL91</accession>
<protein>
    <submittedName>
        <fullName evidence="1">Uncharacterized protein</fullName>
    </submittedName>
</protein>